<organism evidence="1">
    <name type="scientific">Lygus hesperus</name>
    <name type="common">Western plant bug</name>
    <dbReference type="NCBI Taxonomy" id="30085"/>
    <lineage>
        <taxon>Eukaryota</taxon>
        <taxon>Metazoa</taxon>
        <taxon>Ecdysozoa</taxon>
        <taxon>Arthropoda</taxon>
        <taxon>Hexapoda</taxon>
        <taxon>Insecta</taxon>
        <taxon>Pterygota</taxon>
        <taxon>Neoptera</taxon>
        <taxon>Paraneoptera</taxon>
        <taxon>Hemiptera</taxon>
        <taxon>Heteroptera</taxon>
        <taxon>Panheteroptera</taxon>
        <taxon>Cimicomorpha</taxon>
        <taxon>Miridae</taxon>
        <taxon>Mirini</taxon>
        <taxon>Lygus</taxon>
    </lineage>
</organism>
<reference evidence="1" key="1">
    <citation type="journal article" date="2016" name="Gigascience">
        <title>De novo construction of an expanded transcriptome assembly for the western tarnished plant bug, Lygus hesperus.</title>
        <authorList>
            <person name="Tassone E.E."/>
            <person name="Geib S.M."/>
            <person name="Hall B."/>
            <person name="Fabrick J.A."/>
            <person name="Brent C.S."/>
            <person name="Hull J.J."/>
        </authorList>
    </citation>
    <scope>NUCLEOTIDE SEQUENCE</scope>
</reference>
<dbReference type="AlphaFoldDB" id="A0A146MBZ2"/>
<proteinExistence type="predicted"/>
<protein>
    <submittedName>
        <fullName evidence="1">Uncharacterized protein</fullName>
    </submittedName>
</protein>
<gene>
    <name evidence="1" type="ORF">g.17558</name>
</gene>
<evidence type="ECO:0000313" key="1">
    <source>
        <dbReference type="EMBL" id="JAQ16959.1"/>
    </source>
</evidence>
<accession>A0A146MBZ2</accession>
<sequence length="230" mass="25071">MCCDVTYCTTAPLHRMYLLVTTHRHQHSCCLPGISTLHGVLTHTHMRSRRRTYIAPRNPLRSNRGTPRNPVYCDTSTTCIESISTVAGMFSSHILAADVFYSLSSNVCTTSGICSKARRTFTTLFAFRTRKSSSNGGSTAGCAGASTNTVHPGNCSTNPPSLCRYCARIPRGCIEQLVYICAHVYTFATCAQLLHVKSARASSDSFTALSPRPCVCALLCCFHVDNFHGT</sequence>
<name>A0A146MBZ2_LYGHE</name>
<dbReference type="EMBL" id="GDHC01001670">
    <property type="protein sequence ID" value="JAQ16959.1"/>
    <property type="molecule type" value="Transcribed_RNA"/>
</dbReference>